<dbReference type="AlphaFoldDB" id="A0A8G1RM70"/>
<dbReference type="Proteomes" id="UP000249789">
    <property type="component" value="Unassembled WGS sequence"/>
</dbReference>
<protein>
    <submittedName>
        <fullName evidence="1">Uncharacterized protein</fullName>
    </submittedName>
</protein>
<organism evidence="1 2">
    <name type="scientific">Aspergillus fijiensis CBS 313.89</name>
    <dbReference type="NCBI Taxonomy" id="1448319"/>
    <lineage>
        <taxon>Eukaryota</taxon>
        <taxon>Fungi</taxon>
        <taxon>Dikarya</taxon>
        <taxon>Ascomycota</taxon>
        <taxon>Pezizomycotina</taxon>
        <taxon>Eurotiomycetes</taxon>
        <taxon>Eurotiomycetidae</taxon>
        <taxon>Eurotiales</taxon>
        <taxon>Aspergillaceae</taxon>
        <taxon>Aspergillus</taxon>
    </lineage>
</organism>
<dbReference type="VEuPathDB" id="FungiDB:BO72DRAFT_516924"/>
<dbReference type="OrthoDB" id="3016366at2759"/>
<name>A0A8G1RM70_9EURO</name>
<sequence>MTCRVWVKEALVALDEEGYLFLPVGGVQGVNKIEEEARGWAMRNRVAGRVIIQGLGGI</sequence>
<gene>
    <name evidence="1" type="ORF">BO72DRAFT_516924</name>
</gene>
<evidence type="ECO:0000313" key="2">
    <source>
        <dbReference type="Proteomes" id="UP000249789"/>
    </source>
</evidence>
<dbReference type="GeneID" id="63866946"/>
<keyword evidence="2" id="KW-1185">Reference proteome</keyword>
<dbReference type="RefSeq" id="XP_040798345.1">
    <property type="nucleotide sequence ID" value="XM_040949612.1"/>
</dbReference>
<evidence type="ECO:0000313" key="1">
    <source>
        <dbReference type="EMBL" id="RAK74335.1"/>
    </source>
</evidence>
<reference evidence="1 2" key="1">
    <citation type="submission" date="2018-02" db="EMBL/GenBank/DDBJ databases">
        <title>The genomes of Aspergillus section Nigri reveals drivers in fungal speciation.</title>
        <authorList>
            <consortium name="DOE Joint Genome Institute"/>
            <person name="Vesth T.C."/>
            <person name="Nybo J."/>
            <person name="Theobald S."/>
            <person name="Brandl J."/>
            <person name="Frisvad J.C."/>
            <person name="Nielsen K.F."/>
            <person name="Lyhne E.K."/>
            <person name="Kogle M.E."/>
            <person name="Kuo A."/>
            <person name="Riley R."/>
            <person name="Clum A."/>
            <person name="Nolan M."/>
            <person name="Lipzen A."/>
            <person name="Salamov A."/>
            <person name="Henrissat B."/>
            <person name="Wiebenga A."/>
            <person name="De vries R.P."/>
            <person name="Grigoriev I.V."/>
            <person name="Mortensen U.H."/>
            <person name="Andersen M.R."/>
            <person name="Baker S.E."/>
        </authorList>
    </citation>
    <scope>NUCLEOTIDE SEQUENCE [LARGE SCALE GENOMIC DNA]</scope>
    <source>
        <strain evidence="1 2">CBS 313.89</strain>
    </source>
</reference>
<dbReference type="EMBL" id="KZ824670">
    <property type="protein sequence ID" value="RAK74335.1"/>
    <property type="molecule type" value="Genomic_DNA"/>
</dbReference>
<proteinExistence type="predicted"/>
<accession>A0A8G1RM70</accession>